<evidence type="ECO:0000259" key="8">
    <source>
        <dbReference type="PROSITE" id="PS50850"/>
    </source>
</evidence>
<evidence type="ECO:0000313" key="10">
    <source>
        <dbReference type="Proteomes" id="UP001595957"/>
    </source>
</evidence>
<dbReference type="PANTHER" id="PTHR23513:SF11">
    <property type="entry name" value="STAPHYLOFERRIN A TRANSPORTER"/>
    <property type="match status" value="1"/>
</dbReference>
<dbReference type="InterPro" id="IPR020846">
    <property type="entry name" value="MFS_dom"/>
</dbReference>
<keyword evidence="10" id="KW-1185">Reference proteome</keyword>
<evidence type="ECO:0000256" key="3">
    <source>
        <dbReference type="ARBA" id="ARBA00022475"/>
    </source>
</evidence>
<feature type="transmembrane region" description="Helical" evidence="7">
    <location>
        <begin position="361"/>
        <end position="380"/>
    </location>
</feature>
<dbReference type="Gene3D" id="1.20.1250.20">
    <property type="entry name" value="MFS general substrate transporter like domains"/>
    <property type="match status" value="1"/>
</dbReference>
<protein>
    <submittedName>
        <fullName evidence="9">MFS transporter</fullName>
    </submittedName>
</protein>
<organism evidence="9 10">
    <name type="scientific">Sphingobium tyrosinilyticum</name>
    <dbReference type="NCBI Taxonomy" id="2715436"/>
    <lineage>
        <taxon>Bacteria</taxon>
        <taxon>Pseudomonadati</taxon>
        <taxon>Pseudomonadota</taxon>
        <taxon>Alphaproteobacteria</taxon>
        <taxon>Sphingomonadales</taxon>
        <taxon>Sphingomonadaceae</taxon>
        <taxon>Sphingobium</taxon>
    </lineage>
</organism>
<feature type="transmembrane region" description="Helical" evidence="7">
    <location>
        <begin position="306"/>
        <end position="324"/>
    </location>
</feature>
<dbReference type="SUPFAM" id="SSF103473">
    <property type="entry name" value="MFS general substrate transporter"/>
    <property type="match status" value="1"/>
</dbReference>
<feature type="transmembrane region" description="Helical" evidence="7">
    <location>
        <begin position="65"/>
        <end position="82"/>
    </location>
</feature>
<dbReference type="InterPro" id="IPR036259">
    <property type="entry name" value="MFS_trans_sf"/>
</dbReference>
<dbReference type="PROSITE" id="PS50850">
    <property type="entry name" value="MFS"/>
    <property type="match status" value="1"/>
</dbReference>
<feature type="transmembrane region" description="Helical" evidence="7">
    <location>
        <begin position="392"/>
        <end position="413"/>
    </location>
</feature>
<feature type="domain" description="Major facilitator superfamily (MFS) profile" evidence="8">
    <location>
        <begin position="28"/>
        <end position="415"/>
    </location>
</feature>
<evidence type="ECO:0000313" key="9">
    <source>
        <dbReference type="EMBL" id="MFC4594810.1"/>
    </source>
</evidence>
<proteinExistence type="predicted"/>
<keyword evidence="5 7" id="KW-1133">Transmembrane helix</keyword>
<dbReference type="CDD" id="cd06173">
    <property type="entry name" value="MFS_MefA_like"/>
    <property type="match status" value="1"/>
</dbReference>
<dbReference type="EMBL" id="JBHSFZ010000025">
    <property type="protein sequence ID" value="MFC4594810.1"/>
    <property type="molecule type" value="Genomic_DNA"/>
</dbReference>
<dbReference type="PANTHER" id="PTHR23513">
    <property type="entry name" value="INTEGRAL MEMBRANE EFFLUX PROTEIN-RELATED"/>
    <property type="match status" value="1"/>
</dbReference>
<evidence type="ECO:0000256" key="6">
    <source>
        <dbReference type="ARBA" id="ARBA00023136"/>
    </source>
</evidence>
<name>A0ABV9EYY0_9SPHN</name>
<dbReference type="RefSeq" id="WP_335676159.1">
    <property type="nucleotide sequence ID" value="NZ_JBHSFZ010000025.1"/>
</dbReference>
<feature type="transmembrane region" description="Helical" evidence="7">
    <location>
        <begin position="32"/>
        <end position="53"/>
    </location>
</feature>
<dbReference type="InterPro" id="IPR010290">
    <property type="entry name" value="TM_effector"/>
</dbReference>
<feature type="transmembrane region" description="Helical" evidence="7">
    <location>
        <begin position="94"/>
        <end position="115"/>
    </location>
</feature>
<sequence length="561" mass="60289">MSEEAQAMSETAPTGSRFTLLEPLRQRTYRTIWIASLFSNFGQLIQGVGAAWLMTRLTSSPQMVALVQTAIMLPLMLVALPAGAIADMFDRRKVALAGLAFACAMAICLTLLAWAELISPWILLLFCFLIGAGVALFAPAWQASIGEQVSEEHLPAAIALGSISYNVARSFGPAIGGIIVAALGAMAAFAANALFYLPLVLAFLRWERAHKPSRLPPERIDRAIVSGIRYVVHSPPIRVVLIRTHVVGLAGASVSALTPLIAKDLLQGTASTYGLLLGAYGVGAVLGAMGLDLVRQRLRLEQAARLLAVLLGAMIILAGISTHVVLTCGALMVAGAAWMILVAQFNVAVQMSAPRWVTARALACYGSALTGGLAIGAWGWGSVAAAVGTGDAMVLSGTAMALSALLGFAIPLARSLPDGLEQSILTHQPQVGLALTPRSGPVVIEIDYRVDRDQARDFYAAIQKLRSARLRSGAFGWSLARDIADPELWTEHYHCPTWGDYLRQRDRMTIADRQMEDTVNIFHKGGNEGRVRRRLERPTGSVRWRADTPDRRDEAIDIFLP</sequence>
<evidence type="ECO:0000256" key="4">
    <source>
        <dbReference type="ARBA" id="ARBA00022692"/>
    </source>
</evidence>
<accession>A0ABV9EYY0</accession>
<evidence type="ECO:0000256" key="5">
    <source>
        <dbReference type="ARBA" id="ARBA00022989"/>
    </source>
</evidence>
<gene>
    <name evidence="9" type="ORF">ACFO3E_11500</name>
</gene>
<dbReference type="Pfam" id="PF05977">
    <property type="entry name" value="MFS_3"/>
    <property type="match status" value="1"/>
</dbReference>
<keyword evidence="3" id="KW-1003">Cell membrane</keyword>
<keyword evidence="2" id="KW-0813">Transport</keyword>
<comment type="caution">
    <text evidence="9">The sequence shown here is derived from an EMBL/GenBank/DDBJ whole genome shotgun (WGS) entry which is preliminary data.</text>
</comment>
<comment type="subcellular location">
    <subcellularLocation>
        <location evidence="1">Cell membrane</location>
        <topology evidence="1">Multi-pass membrane protein</topology>
    </subcellularLocation>
</comment>
<evidence type="ECO:0000256" key="7">
    <source>
        <dbReference type="SAM" id="Phobius"/>
    </source>
</evidence>
<evidence type="ECO:0000256" key="1">
    <source>
        <dbReference type="ARBA" id="ARBA00004651"/>
    </source>
</evidence>
<reference evidence="10" key="1">
    <citation type="journal article" date="2019" name="Int. J. Syst. Evol. Microbiol.">
        <title>The Global Catalogue of Microorganisms (GCM) 10K type strain sequencing project: providing services to taxonomists for standard genome sequencing and annotation.</title>
        <authorList>
            <consortium name="The Broad Institute Genomics Platform"/>
            <consortium name="The Broad Institute Genome Sequencing Center for Infectious Disease"/>
            <person name="Wu L."/>
            <person name="Ma J."/>
        </authorList>
    </citation>
    <scope>NUCLEOTIDE SEQUENCE [LARGE SCALE GENOMIC DNA]</scope>
    <source>
        <strain evidence="10">NBRC 103632</strain>
    </source>
</reference>
<evidence type="ECO:0000256" key="2">
    <source>
        <dbReference type="ARBA" id="ARBA00022448"/>
    </source>
</evidence>
<feature type="transmembrane region" description="Helical" evidence="7">
    <location>
        <begin position="273"/>
        <end position="294"/>
    </location>
</feature>
<feature type="transmembrane region" description="Helical" evidence="7">
    <location>
        <begin position="121"/>
        <end position="141"/>
    </location>
</feature>
<feature type="transmembrane region" description="Helical" evidence="7">
    <location>
        <begin position="178"/>
        <end position="204"/>
    </location>
</feature>
<keyword evidence="6 7" id="KW-0472">Membrane</keyword>
<dbReference type="Proteomes" id="UP001595957">
    <property type="component" value="Unassembled WGS sequence"/>
</dbReference>
<feature type="transmembrane region" description="Helical" evidence="7">
    <location>
        <begin position="330"/>
        <end position="349"/>
    </location>
</feature>
<keyword evidence="4 7" id="KW-0812">Transmembrane</keyword>